<protein>
    <recommendedName>
        <fullName evidence="1">Paraneoplastic antigen Ma-like C-terminal domain-containing protein</fullName>
    </recommendedName>
</protein>
<dbReference type="Pfam" id="PF14893">
    <property type="entry name" value="PNMA"/>
    <property type="match status" value="1"/>
</dbReference>
<dbReference type="EMBL" id="MRZV01001259">
    <property type="protein sequence ID" value="PIK39249.1"/>
    <property type="molecule type" value="Genomic_DNA"/>
</dbReference>
<feature type="domain" description="Paraneoplastic antigen Ma-like C-terminal" evidence="1">
    <location>
        <begin position="90"/>
        <end position="236"/>
    </location>
</feature>
<dbReference type="OrthoDB" id="115435at2759"/>
<accession>A0A2G8JU70</accession>
<evidence type="ECO:0000313" key="2">
    <source>
        <dbReference type="EMBL" id="PIK39249.1"/>
    </source>
</evidence>
<dbReference type="InterPro" id="IPR048270">
    <property type="entry name" value="PNMA_C"/>
</dbReference>
<evidence type="ECO:0000313" key="3">
    <source>
        <dbReference type="Proteomes" id="UP000230750"/>
    </source>
</evidence>
<dbReference type="Proteomes" id="UP000230750">
    <property type="component" value="Unassembled WGS sequence"/>
</dbReference>
<gene>
    <name evidence="2" type="ORF">BSL78_23909</name>
</gene>
<dbReference type="AlphaFoldDB" id="A0A2G8JU70"/>
<keyword evidence="3" id="KW-1185">Reference proteome</keyword>
<organism evidence="2 3">
    <name type="scientific">Stichopus japonicus</name>
    <name type="common">Sea cucumber</name>
    <dbReference type="NCBI Taxonomy" id="307972"/>
    <lineage>
        <taxon>Eukaryota</taxon>
        <taxon>Metazoa</taxon>
        <taxon>Echinodermata</taxon>
        <taxon>Eleutherozoa</taxon>
        <taxon>Echinozoa</taxon>
        <taxon>Holothuroidea</taxon>
        <taxon>Aspidochirotacea</taxon>
        <taxon>Aspidochirotida</taxon>
        <taxon>Stichopodidae</taxon>
        <taxon>Apostichopus</taxon>
    </lineage>
</organism>
<name>A0A2G8JU70_STIJA</name>
<sequence>MKDMYALVFQSAQEFINAVKKLMPHVHTQLINEDQIKANISHHTNNLRKVPRMFLGLCPLRHLSCGSRKTAISNSTNIKVTGRLTKFKGEPTRPGELSFSEWLSEFEQIVEPFDLEDKEKARALVDHLVGSAREEVMCLSDKNRSDYSEVKKALELYFSVSGTAQSASVEFHNRRQGERESLADFSRSLIRLHNKMETTAPMQEEAKALGQLRNRSLRDQFSGGAREEWVRKELRRISLATQDDGF</sequence>
<proteinExistence type="predicted"/>
<evidence type="ECO:0000259" key="1">
    <source>
        <dbReference type="Pfam" id="PF14893"/>
    </source>
</evidence>
<comment type="caution">
    <text evidence="2">The sequence shown here is derived from an EMBL/GenBank/DDBJ whole genome shotgun (WGS) entry which is preliminary data.</text>
</comment>
<reference evidence="2 3" key="1">
    <citation type="journal article" date="2017" name="PLoS Biol.">
        <title>The sea cucumber genome provides insights into morphological evolution and visceral regeneration.</title>
        <authorList>
            <person name="Zhang X."/>
            <person name="Sun L."/>
            <person name="Yuan J."/>
            <person name="Sun Y."/>
            <person name="Gao Y."/>
            <person name="Zhang L."/>
            <person name="Li S."/>
            <person name="Dai H."/>
            <person name="Hamel J.F."/>
            <person name="Liu C."/>
            <person name="Yu Y."/>
            <person name="Liu S."/>
            <person name="Lin W."/>
            <person name="Guo K."/>
            <person name="Jin S."/>
            <person name="Xu P."/>
            <person name="Storey K.B."/>
            <person name="Huan P."/>
            <person name="Zhang T."/>
            <person name="Zhou Y."/>
            <person name="Zhang J."/>
            <person name="Lin C."/>
            <person name="Li X."/>
            <person name="Xing L."/>
            <person name="Huo D."/>
            <person name="Sun M."/>
            <person name="Wang L."/>
            <person name="Mercier A."/>
            <person name="Li F."/>
            <person name="Yang H."/>
            <person name="Xiang J."/>
        </authorList>
    </citation>
    <scope>NUCLEOTIDE SEQUENCE [LARGE SCALE GENOMIC DNA]</scope>
    <source>
        <strain evidence="2">Shaxun</strain>
        <tissue evidence="2">Muscle</tissue>
    </source>
</reference>